<keyword evidence="7" id="KW-0238">DNA-binding</keyword>
<evidence type="ECO:0000256" key="3">
    <source>
        <dbReference type="ARBA" id="ARBA00022432"/>
    </source>
</evidence>
<evidence type="ECO:0000256" key="7">
    <source>
        <dbReference type="ARBA" id="ARBA00023125"/>
    </source>
</evidence>
<feature type="compositionally biased region" description="Low complexity" evidence="11">
    <location>
        <begin position="253"/>
        <end position="265"/>
    </location>
</feature>
<keyword evidence="4" id="KW-0479">Metal-binding</keyword>
<dbReference type="GO" id="GO:0006094">
    <property type="term" value="P:gluconeogenesis"/>
    <property type="evidence" value="ECO:0007669"/>
    <property type="project" value="UniProtKB-KW"/>
</dbReference>
<feature type="domain" description="Zn(2)-C6 fungal-type" evidence="12">
    <location>
        <begin position="36"/>
        <end position="65"/>
    </location>
</feature>
<dbReference type="PANTHER" id="PTHR47659:SF1">
    <property type="entry name" value="TRANSCRIPTION ACTIVATOR OF GLUCONEOGENESIS ERT1"/>
    <property type="match status" value="1"/>
</dbReference>
<protein>
    <recommendedName>
        <fullName evidence="12">Zn(2)-C6 fungal-type domain-containing protein</fullName>
    </recommendedName>
</protein>
<evidence type="ECO:0000256" key="1">
    <source>
        <dbReference type="ARBA" id="ARBA00004123"/>
    </source>
</evidence>
<feature type="compositionally biased region" description="Polar residues" evidence="11">
    <location>
        <begin position="329"/>
        <end position="357"/>
    </location>
</feature>
<dbReference type="GO" id="GO:0005634">
    <property type="term" value="C:nucleus"/>
    <property type="evidence" value="ECO:0007669"/>
    <property type="project" value="UniProtKB-SubCell"/>
</dbReference>
<keyword evidence="8" id="KW-0010">Activator</keyword>
<feature type="compositionally biased region" description="Polar residues" evidence="11">
    <location>
        <begin position="406"/>
        <end position="415"/>
    </location>
</feature>
<dbReference type="Gene3D" id="4.10.240.10">
    <property type="entry name" value="Zn(2)-C6 fungal-type DNA-binding domain"/>
    <property type="match status" value="1"/>
</dbReference>
<dbReference type="InterPro" id="IPR056751">
    <property type="entry name" value="PAS_13"/>
</dbReference>
<feature type="region of interest" description="Disordered" evidence="11">
    <location>
        <begin position="96"/>
        <end position="137"/>
    </location>
</feature>
<dbReference type="EMBL" id="KV454409">
    <property type="protein sequence ID" value="ODQ65712.1"/>
    <property type="molecule type" value="Genomic_DNA"/>
</dbReference>
<feature type="region of interest" description="Disordered" evidence="11">
    <location>
        <begin position="329"/>
        <end position="415"/>
    </location>
</feature>
<dbReference type="STRING" id="857566.A0A1E3PL84"/>
<feature type="compositionally biased region" description="Low complexity" evidence="11">
    <location>
        <begin position="278"/>
        <end position="300"/>
    </location>
</feature>
<feature type="compositionally biased region" description="Polar residues" evidence="11">
    <location>
        <begin position="97"/>
        <end position="137"/>
    </location>
</feature>
<keyword evidence="6" id="KW-0805">Transcription regulation</keyword>
<comment type="subcellular location">
    <subcellularLocation>
        <location evidence="1">Nucleus</location>
    </subcellularLocation>
</comment>
<dbReference type="CDD" id="cd00130">
    <property type="entry name" value="PAS"/>
    <property type="match status" value="1"/>
</dbReference>
<dbReference type="CDD" id="cd00067">
    <property type="entry name" value="GAL4"/>
    <property type="match status" value="1"/>
</dbReference>
<evidence type="ECO:0000313" key="13">
    <source>
        <dbReference type="EMBL" id="ODQ65712.1"/>
    </source>
</evidence>
<reference evidence="13 14" key="1">
    <citation type="journal article" date="2016" name="Proc. Natl. Acad. Sci. U.S.A.">
        <title>Comparative genomics of biotechnologically important yeasts.</title>
        <authorList>
            <person name="Riley R."/>
            <person name="Haridas S."/>
            <person name="Wolfe K.H."/>
            <person name="Lopes M.R."/>
            <person name="Hittinger C.T."/>
            <person name="Goeker M."/>
            <person name="Salamov A.A."/>
            <person name="Wisecaver J.H."/>
            <person name="Long T.M."/>
            <person name="Calvey C.H."/>
            <person name="Aerts A.L."/>
            <person name="Barry K.W."/>
            <person name="Choi C."/>
            <person name="Clum A."/>
            <person name="Coughlan A.Y."/>
            <person name="Deshpande S."/>
            <person name="Douglass A.P."/>
            <person name="Hanson S.J."/>
            <person name="Klenk H.-P."/>
            <person name="LaButti K.M."/>
            <person name="Lapidus A."/>
            <person name="Lindquist E.A."/>
            <person name="Lipzen A.M."/>
            <person name="Meier-Kolthoff J.P."/>
            <person name="Ohm R.A."/>
            <person name="Otillar R.P."/>
            <person name="Pangilinan J.L."/>
            <person name="Peng Y."/>
            <person name="Rokas A."/>
            <person name="Rosa C.A."/>
            <person name="Scheuner C."/>
            <person name="Sibirny A.A."/>
            <person name="Slot J.C."/>
            <person name="Stielow J.B."/>
            <person name="Sun H."/>
            <person name="Kurtzman C.P."/>
            <person name="Blackwell M."/>
            <person name="Grigoriev I.V."/>
            <person name="Jeffries T.W."/>
        </authorList>
    </citation>
    <scope>NUCLEOTIDE SEQUENCE [LARGE SCALE GENOMIC DNA]</scope>
    <source>
        <strain evidence="13 14">DSM 6958</strain>
    </source>
</reference>
<dbReference type="GO" id="GO:0000981">
    <property type="term" value="F:DNA-binding transcription factor activity, RNA polymerase II-specific"/>
    <property type="evidence" value="ECO:0007669"/>
    <property type="project" value="InterPro"/>
</dbReference>
<evidence type="ECO:0000256" key="8">
    <source>
        <dbReference type="ARBA" id="ARBA00023159"/>
    </source>
</evidence>
<organism evidence="13 14">
    <name type="scientific">Nadsonia fulvescens var. elongata DSM 6958</name>
    <dbReference type="NCBI Taxonomy" id="857566"/>
    <lineage>
        <taxon>Eukaryota</taxon>
        <taxon>Fungi</taxon>
        <taxon>Dikarya</taxon>
        <taxon>Ascomycota</taxon>
        <taxon>Saccharomycotina</taxon>
        <taxon>Dipodascomycetes</taxon>
        <taxon>Dipodascales</taxon>
        <taxon>Dipodascales incertae sedis</taxon>
        <taxon>Nadsonia</taxon>
    </lineage>
</organism>
<feature type="region of interest" description="Disordered" evidence="11">
    <location>
        <begin position="153"/>
        <end position="209"/>
    </location>
</feature>
<dbReference type="PROSITE" id="PS50048">
    <property type="entry name" value="ZN2_CY6_FUNGAL_2"/>
    <property type="match status" value="1"/>
</dbReference>
<proteinExistence type="inferred from homology"/>
<gene>
    <name evidence="13" type="ORF">NADFUDRAFT_50997</name>
</gene>
<dbReference type="InterPro" id="IPR000014">
    <property type="entry name" value="PAS"/>
</dbReference>
<feature type="compositionally biased region" description="Low complexity" evidence="11">
    <location>
        <begin position="444"/>
        <end position="455"/>
    </location>
</feature>
<keyword evidence="10" id="KW-0539">Nucleus</keyword>
<dbReference type="InterPro" id="IPR036864">
    <property type="entry name" value="Zn2-C6_fun-type_DNA-bd_sf"/>
</dbReference>
<keyword evidence="3" id="KW-0312">Gluconeogenesis</keyword>
<dbReference type="InterPro" id="IPR050335">
    <property type="entry name" value="ERT1_acuK_gluconeogen_tf"/>
</dbReference>
<dbReference type="InterPro" id="IPR035965">
    <property type="entry name" value="PAS-like_dom_sf"/>
</dbReference>
<keyword evidence="14" id="KW-1185">Reference proteome</keyword>
<dbReference type="InterPro" id="IPR001138">
    <property type="entry name" value="Zn2Cys6_DnaBD"/>
</dbReference>
<evidence type="ECO:0000256" key="5">
    <source>
        <dbReference type="ARBA" id="ARBA00022833"/>
    </source>
</evidence>
<feature type="region of interest" description="Disordered" evidence="11">
    <location>
        <begin position="224"/>
        <end position="300"/>
    </location>
</feature>
<evidence type="ECO:0000256" key="2">
    <source>
        <dbReference type="ARBA" id="ARBA00010855"/>
    </source>
</evidence>
<keyword evidence="5" id="KW-0862">Zinc</keyword>
<evidence type="ECO:0000313" key="14">
    <source>
        <dbReference type="Proteomes" id="UP000095009"/>
    </source>
</evidence>
<feature type="compositionally biased region" description="Polar residues" evidence="11">
    <location>
        <begin position="198"/>
        <end position="207"/>
    </location>
</feature>
<dbReference type="SUPFAM" id="SSF55785">
    <property type="entry name" value="PYP-like sensor domain (PAS domain)"/>
    <property type="match status" value="1"/>
</dbReference>
<dbReference type="SUPFAM" id="SSF57701">
    <property type="entry name" value="Zn2/Cys6 DNA-binding domain"/>
    <property type="match status" value="1"/>
</dbReference>
<dbReference type="PANTHER" id="PTHR47659">
    <property type="entry name" value="ZN(II)2CYS6 TRANSCRIPTION FACTOR (EUROFUNG)-RELATED"/>
    <property type="match status" value="1"/>
</dbReference>
<evidence type="ECO:0000256" key="4">
    <source>
        <dbReference type="ARBA" id="ARBA00022723"/>
    </source>
</evidence>
<sequence>MVVMMLPGPIKRVHGEPDVVISARTGKPKRKKALRACNHCQKSHLTCDNSRPCQRCVLRGLGDTCQDGVRKKAKYLNDSLSECCSSKNGDPFRCSVHSKSSHGGSEIDSGQETTVLSDNGSGSAARSRPVTQSPSEISHVSYNAINMRELSSQISTDSVSSSNTTLEPHDSHHHVRHNFSNTMLVGPSSSKSKSPSSIGANSQSNSMPLDIDGNLQISATVNPDHIQHQHGPPHQAQLHPSFHHSHNYQSPAHPRLQHPQNQQHQQHTHHRMISNGHPLSTSSFGFSSSPSSSLNILPNSSQPLATNNTFSLHGPSGLNNGSFGAPNSLISINSRTSSRDNSASTTGTTNTPISFSAETPRASLSKSTASLSSTSVPNPVPTFSVLPGPSPRGKPTHTRTELKATAPTNNLNDPNLSQKQEFQSMATSQEYLILSNILYSGRSNSDSGSSMYSPGMNSVDGDNMIPLSSSRRDFSLDSHSLSSTLTDPSINLNNPLDRDFLTLSQNTANNKNFFADLSHLDDTLDPMHNTNSDNNGGSPPVFSTTELPDWASQEAKRRPISFMVSADLGERSTVFREPDDIYSSVKKPFSHTPGFHGLVTYLRSRFDKPKLMQMAKCMADYRPSFIACTNKLKEADLIFMEQCFQRTLLEYEKFISLSGTPTIIWRRSGQVAAVGKEFCMLTGWTRESLLGSTRFIVELMDDDSAVEYFQIFSKIAFGDSRGASMSACTLLTPTGKRLKTSCIWTLRRDVFGIPMMVIGNFLPILF</sequence>
<dbReference type="OrthoDB" id="2538135at2759"/>
<feature type="compositionally biased region" description="Low complexity" evidence="11">
    <location>
        <begin position="187"/>
        <end position="197"/>
    </location>
</feature>
<comment type="similarity">
    <text evidence="2">Belongs to the ERT1/acuK family.</text>
</comment>
<dbReference type="AlphaFoldDB" id="A0A1E3PL84"/>
<feature type="compositionally biased region" description="Low complexity" evidence="11">
    <location>
        <begin position="362"/>
        <end position="375"/>
    </location>
</feature>
<name>A0A1E3PL84_9ASCO</name>
<feature type="compositionally biased region" description="Low complexity" evidence="11">
    <location>
        <begin position="153"/>
        <end position="165"/>
    </location>
</feature>
<evidence type="ECO:0000259" key="12">
    <source>
        <dbReference type="PROSITE" id="PS50048"/>
    </source>
</evidence>
<evidence type="ECO:0000256" key="10">
    <source>
        <dbReference type="ARBA" id="ARBA00023242"/>
    </source>
</evidence>
<dbReference type="Proteomes" id="UP000095009">
    <property type="component" value="Unassembled WGS sequence"/>
</dbReference>
<evidence type="ECO:0000256" key="6">
    <source>
        <dbReference type="ARBA" id="ARBA00023015"/>
    </source>
</evidence>
<dbReference type="GO" id="GO:0008270">
    <property type="term" value="F:zinc ion binding"/>
    <property type="evidence" value="ECO:0007669"/>
    <property type="project" value="InterPro"/>
</dbReference>
<accession>A0A1E3PL84</accession>
<evidence type="ECO:0000256" key="9">
    <source>
        <dbReference type="ARBA" id="ARBA00023163"/>
    </source>
</evidence>
<evidence type="ECO:0000256" key="11">
    <source>
        <dbReference type="SAM" id="MobiDB-lite"/>
    </source>
</evidence>
<keyword evidence="9" id="KW-0804">Transcription</keyword>
<dbReference type="GO" id="GO:0003677">
    <property type="term" value="F:DNA binding"/>
    <property type="evidence" value="ECO:0007669"/>
    <property type="project" value="UniProtKB-KW"/>
</dbReference>
<dbReference type="SMART" id="SM00066">
    <property type="entry name" value="GAL4"/>
    <property type="match status" value="1"/>
</dbReference>
<dbReference type="Pfam" id="PF24990">
    <property type="entry name" value="PAS_13"/>
    <property type="match status" value="2"/>
</dbReference>
<feature type="region of interest" description="Disordered" evidence="11">
    <location>
        <begin position="444"/>
        <end position="466"/>
    </location>
</feature>